<dbReference type="Pfam" id="PF22352">
    <property type="entry name" value="K319L-like_PKD"/>
    <property type="match status" value="1"/>
</dbReference>
<keyword evidence="3" id="KW-1185">Reference proteome</keyword>
<dbReference type="InterPro" id="IPR013783">
    <property type="entry name" value="Ig-like_fold"/>
</dbReference>
<dbReference type="Pfam" id="PF17963">
    <property type="entry name" value="Big_9"/>
    <property type="match status" value="1"/>
</dbReference>
<organism evidence="2 3">
    <name type="scientific">Melittangium boletus DSM 14713</name>
    <dbReference type="NCBI Taxonomy" id="1294270"/>
    <lineage>
        <taxon>Bacteria</taxon>
        <taxon>Pseudomonadati</taxon>
        <taxon>Myxococcota</taxon>
        <taxon>Myxococcia</taxon>
        <taxon>Myxococcales</taxon>
        <taxon>Cystobacterineae</taxon>
        <taxon>Archangiaceae</taxon>
        <taxon>Melittangium</taxon>
    </lineage>
</organism>
<dbReference type="InterPro" id="IPR006652">
    <property type="entry name" value="Kelch_1"/>
</dbReference>
<evidence type="ECO:0000313" key="3">
    <source>
        <dbReference type="Proteomes" id="UP000217289"/>
    </source>
</evidence>
<dbReference type="SUPFAM" id="SSF117281">
    <property type="entry name" value="Kelch motif"/>
    <property type="match status" value="1"/>
</dbReference>
<dbReference type="AlphaFoldDB" id="A0A250IEA7"/>
<dbReference type="InterPro" id="IPR015915">
    <property type="entry name" value="Kelch-typ_b-propeller"/>
</dbReference>
<dbReference type="OrthoDB" id="320326at2"/>
<gene>
    <name evidence="2" type="ORF">MEBOL_003624</name>
</gene>
<dbReference type="Pfam" id="PF01344">
    <property type="entry name" value="Kelch_1"/>
    <property type="match status" value="2"/>
</dbReference>
<evidence type="ECO:0000256" key="1">
    <source>
        <dbReference type="SAM" id="SignalP"/>
    </source>
</evidence>
<dbReference type="RefSeq" id="WP_095978647.1">
    <property type="nucleotide sequence ID" value="NZ_CP022163.1"/>
</dbReference>
<dbReference type="PANTHER" id="PTHR46407:SF3">
    <property type="entry name" value="OS02G0208700 PROTEIN"/>
    <property type="match status" value="1"/>
</dbReference>
<dbReference type="GO" id="GO:2000762">
    <property type="term" value="P:regulation of phenylpropanoid metabolic process"/>
    <property type="evidence" value="ECO:0007669"/>
    <property type="project" value="InterPro"/>
</dbReference>
<protein>
    <submittedName>
        <fullName evidence="2">Branched-chain amino acid ABC transporter substrate-binding protein</fullName>
    </submittedName>
</protein>
<dbReference type="GO" id="GO:0080037">
    <property type="term" value="P:negative regulation of cytokinin-activated signaling pathway"/>
    <property type="evidence" value="ECO:0007669"/>
    <property type="project" value="InterPro"/>
</dbReference>
<sequence length="768" mass="78320">MGRMKIRVLHLLCSWLVVLMACGQAAPTGSAQVVASLQQSLSATDVTRVQVTVSAADMAPRSVELVKTEGKWAGILGELPAGMDRTFSARAFGSDGTALYGWDATGVTITAGQVSMVSLILQELNPPPPFENAAPCIGSLIANPSTVEPGGEVTLLASAKDVNPGDTLTYAWTAAAGSFSASTSSSTSWTAPSSTGPVVLTLTVTDSKGATATVSLTITVRPGRGGAAVDISLNTWPQVSTVNALPSAVRVGEPTSVTAVASDVDGDALTYLWNSSCKGTFGNAHAAATTFTPSEQPSGETCANCTLSVRVEDGRGGHTTGSFAFCVGDKPTARFPPEIVETFQSVASAKAGGSVVFRVKAEDPQASALTFSWSASVGLISTPSSTSNTSDVVWRAPACTPTGDAAVISMTVKNALGLSASTSFQVSGGTVCTDVWTPTGSLLRARSAHTTEVLASGKVLAVGGIDAAEALASSELYDASTGRWSSTGSMTSPRFYHATVLLASGKVLAVGGYDNNYNVLASAELYDPATGKWTRTGSMTSARALQTLSILRSGWVLATGGYNGADALSSAELYNPATGTWSTTGMMSFSHYQHTATVLPSGEVLVIGGSNDVGPIANAELYNPVSGGWSVVGSMTSARYSHTTTLLATGAMLVAGGSSDGVNTLSSVDLQDSPAAAWRSGGRMASTRAMHASSVLQNKVLVMGGMSGSLTLSSTELYDVAKGTWSQSANMAQPRYQHTASVLPSGKVLICGGLGAGGSMSSAELYTP</sequence>
<name>A0A250IEA7_9BACT</name>
<dbReference type="InterPro" id="IPR037293">
    <property type="entry name" value="Gal_Oxidase_central_sf"/>
</dbReference>
<keyword evidence="1" id="KW-0732">Signal</keyword>
<dbReference type="Pfam" id="PF24681">
    <property type="entry name" value="Kelch_KLHDC2_KLHL20_DRC7"/>
    <property type="match status" value="1"/>
</dbReference>
<dbReference type="PROSITE" id="PS51257">
    <property type="entry name" value="PROKAR_LIPOPROTEIN"/>
    <property type="match status" value="1"/>
</dbReference>
<dbReference type="InterPro" id="IPR035986">
    <property type="entry name" value="PKD_dom_sf"/>
</dbReference>
<reference evidence="2 3" key="1">
    <citation type="submission" date="2017-06" db="EMBL/GenBank/DDBJ databases">
        <authorList>
            <person name="Kim H.J."/>
            <person name="Triplett B.A."/>
        </authorList>
    </citation>
    <scope>NUCLEOTIDE SEQUENCE [LARGE SCALE GENOMIC DNA]</scope>
    <source>
        <strain evidence="2 3">DSM 14713</strain>
    </source>
</reference>
<dbReference type="InterPro" id="IPR044595">
    <property type="entry name" value="KMD1-4"/>
</dbReference>
<dbReference type="EMBL" id="CP022163">
    <property type="protein sequence ID" value="ATB30169.1"/>
    <property type="molecule type" value="Genomic_DNA"/>
</dbReference>
<dbReference type="PANTHER" id="PTHR46407">
    <property type="entry name" value="OS02G0208700 PROTEIN"/>
    <property type="match status" value="1"/>
</dbReference>
<dbReference type="SUPFAM" id="SSF49299">
    <property type="entry name" value="PKD domain"/>
    <property type="match status" value="1"/>
</dbReference>
<dbReference type="Proteomes" id="UP000217289">
    <property type="component" value="Chromosome"/>
</dbReference>
<dbReference type="KEGG" id="mbd:MEBOL_003624"/>
<dbReference type="SMART" id="SM00612">
    <property type="entry name" value="Kelch"/>
    <property type="match status" value="6"/>
</dbReference>
<dbReference type="Gene3D" id="2.60.40.10">
    <property type="entry name" value="Immunoglobulins"/>
    <property type="match status" value="1"/>
</dbReference>
<feature type="signal peptide" evidence="1">
    <location>
        <begin position="1"/>
        <end position="25"/>
    </location>
</feature>
<proteinExistence type="predicted"/>
<evidence type="ECO:0000313" key="2">
    <source>
        <dbReference type="EMBL" id="ATB30169.1"/>
    </source>
</evidence>
<dbReference type="SUPFAM" id="SSF50965">
    <property type="entry name" value="Galactose oxidase, central domain"/>
    <property type="match status" value="1"/>
</dbReference>
<accession>A0A250IEA7</accession>
<dbReference type="InterPro" id="IPR011043">
    <property type="entry name" value="Gal_Oxase/kelch_b-propeller"/>
</dbReference>
<feature type="chain" id="PRO_5013123472" evidence="1">
    <location>
        <begin position="26"/>
        <end position="768"/>
    </location>
</feature>
<dbReference type="Gene3D" id="2.130.10.80">
    <property type="entry name" value="Galactose oxidase/kelch, beta-propeller"/>
    <property type="match status" value="4"/>
</dbReference>